<proteinExistence type="inferred from homology"/>
<dbReference type="Proteomes" id="UP001595816">
    <property type="component" value="Unassembled WGS sequence"/>
</dbReference>
<dbReference type="EC" id="1.1.-.-" evidence="6"/>
<dbReference type="PIRSF" id="PIRSF000103">
    <property type="entry name" value="HIBADH"/>
    <property type="match status" value="1"/>
</dbReference>
<dbReference type="SUPFAM" id="SSF48179">
    <property type="entry name" value="6-phosphogluconate dehydrogenase C-terminal domain-like"/>
    <property type="match status" value="1"/>
</dbReference>
<evidence type="ECO:0000313" key="7">
    <source>
        <dbReference type="Proteomes" id="UP001595816"/>
    </source>
</evidence>
<keyword evidence="2 6" id="KW-0560">Oxidoreductase</keyword>
<dbReference type="InterPro" id="IPR029154">
    <property type="entry name" value="HIBADH-like_NADP-bd"/>
</dbReference>
<dbReference type="SUPFAM" id="SSF51735">
    <property type="entry name" value="NAD(P)-binding Rossmann-fold domains"/>
    <property type="match status" value="1"/>
</dbReference>
<evidence type="ECO:0000259" key="5">
    <source>
        <dbReference type="Pfam" id="PF14833"/>
    </source>
</evidence>
<dbReference type="PANTHER" id="PTHR43580:SF2">
    <property type="entry name" value="CYTOKINE-LIKE NUCLEAR FACTOR N-PAC"/>
    <property type="match status" value="1"/>
</dbReference>
<sequence length="263" mass="26231">MSEIAVLGTGRMGTPMARRLIGAGHRVRVWNRSPERAEPLAADGAKIAATPAEAVDGADFVVTMLTDATAVRAALDAAAPSLRPGTIVVQTSTIGPDEVREIAGRLPAGVGLLDAPVGGSVNAVEAGTLVVFAGGSADTVAAAEPVLRPLGKVRPTGPIGTGSAVKLVNNTAMVTALAALHDSLTVADSVGVDRDVALDVLAGGPLGGAVQRLRTAGGNFAISLAAKDLRLAQRDAPGTPVAAAALERLAEIADQDANVTAIV</sequence>
<organism evidence="6 7">
    <name type="scientific">Hamadaea flava</name>
    <dbReference type="NCBI Taxonomy" id="1742688"/>
    <lineage>
        <taxon>Bacteria</taxon>
        <taxon>Bacillati</taxon>
        <taxon>Actinomycetota</taxon>
        <taxon>Actinomycetes</taxon>
        <taxon>Micromonosporales</taxon>
        <taxon>Micromonosporaceae</taxon>
        <taxon>Hamadaea</taxon>
    </lineage>
</organism>
<dbReference type="PANTHER" id="PTHR43580">
    <property type="entry name" value="OXIDOREDUCTASE GLYR1-RELATED"/>
    <property type="match status" value="1"/>
</dbReference>
<comment type="caution">
    <text evidence="6">The sequence shown here is derived from an EMBL/GenBank/DDBJ whole genome shotgun (WGS) entry which is preliminary data.</text>
</comment>
<dbReference type="Gene3D" id="1.10.1040.10">
    <property type="entry name" value="N-(1-d-carboxylethyl)-l-norvaline Dehydrogenase, domain 2"/>
    <property type="match status" value="1"/>
</dbReference>
<comment type="similarity">
    <text evidence="1">Belongs to the HIBADH-related family.</text>
</comment>
<evidence type="ECO:0000313" key="6">
    <source>
        <dbReference type="EMBL" id="MFC4131763.1"/>
    </source>
</evidence>
<evidence type="ECO:0000256" key="1">
    <source>
        <dbReference type="ARBA" id="ARBA00009080"/>
    </source>
</evidence>
<evidence type="ECO:0000256" key="2">
    <source>
        <dbReference type="ARBA" id="ARBA00023002"/>
    </source>
</evidence>
<dbReference type="InterPro" id="IPR008927">
    <property type="entry name" value="6-PGluconate_DH-like_C_sf"/>
</dbReference>
<evidence type="ECO:0000256" key="3">
    <source>
        <dbReference type="ARBA" id="ARBA00023027"/>
    </source>
</evidence>
<dbReference type="Pfam" id="PF03446">
    <property type="entry name" value="NAD_binding_2"/>
    <property type="match status" value="1"/>
</dbReference>
<reference evidence="7" key="1">
    <citation type="journal article" date="2019" name="Int. J. Syst. Evol. Microbiol.">
        <title>The Global Catalogue of Microorganisms (GCM) 10K type strain sequencing project: providing services to taxonomists for standard genome sequencing and annotation.</title>
        <authorList>
            <consortium name="The Broad Institute Genomics Platform"/>
            <consortium name="The Broad Institute Genome Sequencing Center for Infectious Disease"/>
            <person name="Wu L."/>
            <person name="Ma J."/>
        </authorList>
    </citation>
    <scope>NUCLEOTIDE SEQUENCE [LARGE SCALE GENOMIC DNA]</scope>
    <source>
        <strain evidence="7">CGMCC 4.7289</strain>
    </source>
</reference>
<dbReference type="GO" id="GO:0016491">
    <property type="term" value="F:oxidoreductase activity"/>
    <property type="evidence" value="ECO:0007669"/>
    <property type="project" value="UniProtKB-KW"/>
</dbReference>
<protein>
    <submittedName>
        <fullName evidence="6">NAD(P)-dependent oxidoreductase</fullName>
        <ecNumber evidence="6">1.1.-.-</ecNumber>
    </submittedName>
</protein>
<gene>
    <name evidence="6" type="ORF">ACFOZ4_14235</name>
</gene>
<dbReference type="InterPro" id="IPR013328">
    <property type="entry name" value="6PGD_dom2"/>
</dbReference>
<evidence type="ECO:0000259" key="4">
    <source>
        <dbReference type="Pfam" id="PF03446"/>
    </source>
</evidence>
<dbReference type="InterPro" id="IPR051265">
    <property type="entry name" value="HIBADH-related_NP60_sf"/>
</dbReference>
<name>A0ABV8LN83_9ACTN</name>
<keyword evidence="7" id="KW-1185">Reference proteome</keyword>
<dbReference type="InterPro" id="IPR006115">
    <property type="entry name" value="6PGDH_NADP-bd"/>
</dbReference>
<dbReference type="InterPro" id="IPR015815">
    <property type="entry name" value="HIBADH-related"/>
</dbReference>
<feature type="domain" description="6-phosphogluconate dehydrogenase NADP-binding" evidence="4">
    <location>
        <begin position="3"/>
        <end position="152"/>
    </location>
</feature>
<dbReference type="Gene3D" id="3.40.50.720">
    <property type="entry name" value="NAD(P)-binding Rossmann-like Domain"/>
    <property type="match status" value="1"/>
</dbReference>
<dbReference type="InterPro" id="IPR036291">
    <property type="entry name" value="NAD(P)-bd_dom_sf"/>
</dbReference>
<dbReference type="Pfam" id="PF14833">
    <property type="entry name" value="NAD_binding_11"/>
    <property type="match status" value="1"/>
</dbReference>
<keyword evidence="3" id="KW-0520">NAD</keyword>
<accession>A0ABV8LN83</accession>
<feature type="domain" description="3-hydroxyisobutyrate dehydrogenase-like NAD-binding" evidence="5">
    <location>
        <begin position="160"/>
        <end position="251"/>
    </location>
</feature>
<dbReference type="EMBL" id="JBHSAY010000007">
    <property type="protein sequence ID" value="MFC4131763.1"/>
    <property type="molecule type" value="Genomic_DNA"/>
</dbReference>
<dbReference type="RefSeq" id="WP_253756129.1">
    <property type="nucleotide sequence ID" value="NZ_JAMZDZ010000001.1"/>
</dbReference>